<dbReference type="EMBL" id="JBHTCF010000015">
    <property type="protein sequence ID" value="MFC7308372.1"/>
    <property type="molecule type" value="Genomic_DNA"/>
</dbReference>
<protein>
    <submittedName>
        <fullName evidence="1">Uncharacterized protein</fullName>
    </submittedName>
</protein>
<comment type="caution">
    <text evidence="1">The sequence shown here is derived from an EMBL/GenBank/DDBJ whole genome shotgun (WGS) entry which is preliminary data.</text>
</comment>
<proteinExistence type="predicted"/>
<sequence length="194" mass="20152">MAEPMDTLPVKALVAQTSAVLLTHGVEVEPTSVHGVATHCVEVMAGQVGVDLEEAVHLVTPEAVAEIIMAAAEEEHGVSGPHAMRPVRVDDRTVGVPVEAVGHLVMAASQAGKYAGVNGDGAASAHLLDLATELGAALVKRYAEGAAEIPVGVLDEVAALVDTTADRIESEEWSLCPCGEEHGQREMWTPAPCR</sequence>
<dbReference type="RefSeq" id="WP_381836295.1">
    <property type="nucleotide sequence ID" value="NZ_JBHTCF010000015.1"/>
</dbReference>
<dbReference type="Proteomes" id="UP001596523">
    <property type="component" value="Unassembled WGS sequence"/>
</dbReference>
<reference evidence="2" key="1">
    <citation type="journal article" date="2019" name="Int. J. Syst. Evol. Microbiol.">
        <title>The Global Catalogue of Microorganisms (GCM) 10K type strain sequencing project: providing services to taxonomists for standard genome sequencing and annotation.</title>
        <authorList>
            <consortium name="The Broad Institute Genomics Platform"/>
            <consortium name="The Broad Institute Genome Sequencing Center for Infectious Disease"/>
            <person name="Wu L."/>
            <person name="Ma J."/>
        </authorList>
    </citation>
    <scope>NUCLEOTIDE SEQUENCE [LARGE SCALE GENOMIC DNA]</scope>
    <source>
        <strain evidence="2">SYNS20</strain>
    </source>
</reference>
<gene>
    <name evidence="1" type="ORF">ACFQVC_29640</name>
</gene>
<evidence type="ECO:0000313" key="1">
    <source>
        <dbReference type="EMBL" id="MFC7308372.1"/>
    </source>
</evidence>
<organism evidence="1 2">
    <name type="scientific">Streptomyces monticola</name>
    <dbReference type="NCBI Taxonomy" id="2666263"/>
    <lineage>
        <taxon>Bacteria</taxon>
        <taxon>Bacillati</taxon>
        <taxon>Actinomycetota</taxon>
        <taxon>Actinomycetes</taxon>
        <taxon>Kitasatosporales</taxon>
        <taxon>Streptomycetaceae</taxon>
        <taxon>Streptomyces</taxon>
    </lineage>
</organism>
<keyword evidence="2" id="KW-1185">Reference proteome</keyword>
<evidence type="ECO:0000313" key="2">
    <source>
        <dbReference type="Proteomes" id="UP001596523"/>
    </source>
</evidence>
<accession>A0ABW2JRJ1</accession>
<name>A0ABW2JRJ1_9ACTN</name>